<keyword evidence="3" id="KW-1185">Reference proteome</keyword>
<dbReference type="AlphaFoldDB" id="A0ABD3H7F3"/>
<proteinExistence type="predicted"/>
<evidence type="ECO:0000313" key="2">
    <source>
        <dbReference type="EMBL" id="KAL3686210.1"/>
    </source>
</evidence>
<comment type="caution">
    <text evidence="2">The sequence shown here is derived from an EMBL/GenBank/DDBJ whole genome shotgun (WGS) entry which is preliminary data.</text>
</comment>
<feature type="region of interest" description="Disordered" evidence="1">
    <location>
        <begin position="244"/>
        <end position="276"/>
    </location>
</feature>
<dbReference type="EMBL" id="JBJQOH010000006">
    <property type="protein sequence ID" value="KAL3686210.1"/>
    <property type="molecule type" value="Genomic_DNA"/>
</dbReference>
<evidence type="ECO:0000313" key="3">
    <source>
        <dbReference type="Proteomes" id="UP001633002"/>
    </source>
</evidence>
<dbReference type="PANTHER" id="PTHR35770:SF1">
    <property type="entry name" value="U2 SMALL NUCLEAR RIBONUCLEOPROTEIN AUXILIARY FACTOR-LIKE PROTEIN"/>
    <property type="match status" value="1"/>
</dbReference>
<sequence>MDETVENFEAVYGQARGEIMGKPGISTHLPFLFAFQSTDLLHLCLSITDFHSQTWRAEFSVDQLEDMRDEVGIGGSWSEFLVYLRAALASDSVKLIFSGPANAVDGHGATSASVVAQKVKGTPRLLLPVTKLEGLHVQDAMASISLGLFRSYHAQSSVISAEKARASVLESSLAAEKVRVEKLLEQIEVSGISYGGRRKGHRERSSQLLSSLSGTLATQAGTQFETQVSQPSPTPAIGILEQSKTMSPAKPPVSKTKVHVAPASRRAKRRGTAISADPEMGTVLAALNGADGR</sequence>
<dbReference type="Proteomes" id="UP001633002">
    <property type="component" value="Unassembled WGS sequence"/>
</dbReference>
<accession>A0ABD3H7F3</accession>
<gene>
    <name evidence="2" type="ORF">R1sor_004232</name>
</gene>
<dbReference type="PANTHER" id="PTHR35770">
    <property type="entry name" value="U2 SMALL NUCLEAR RIBONUCLEOPROTEIN AUXILIARY FACTOR-LIKE PROTEIN"/>
    <property type="match status" value="1"/>
</dbReference>
<name>A0ABD3H7F3_9MARC</name>
<protein>
    <submittedName>
        <fullName evidence="2">Uncharacterized protein</fullName>
    </submittedName>
</protein>
<reference evidence="2 3" key="1">
    <citation type="submission" date="2024-09" db="EMBL/GenBank/DDBJ databases">
        <title>Chromosome-scale assembly of Riccia sorocarpa.</title>
        <authorList>
            <person name="Paukszto L."/>
        </authorList>
    </citation>
    <scope>NUCLEOTIDE SEQUENCE [LARGE SCALE GENOMIC DNA]</scope>
    <source>
        <strain evidence="2">LP-2024</strain>
        <tissue evidence="2">Aerial parts of the thallus</tissue>
    </source>
</reference>
<organism evidence="2 3">
    <name type="scientific">Riccia sorocarpa</name>
    <dbReference type="NCBI Taxonomy" id="122646"/>
    <lineage>
        <taxon>Eukaryota</taxon>
        <taxon>Viridiplantae</taxon>
        <taxon>Streptophyta</taxon>
        <taxon>Embryophyta</taxon>
        <taxon>Marchantiophyta</taxon>
        <taxon>Marchantiopsida</taxon>
        <taxon>Marchantiidae</taxon>
        <taxon>Marchantiales</taxon>
        <taxon>Ricciaceae</taxon>
        <taxon>Riccia</taxon>
    </lineage>
</organism>
<evidence type="ECO:0000256" key="1">
    <source>
        <dbReference type="SAM" id="MobiDB-lite"/>
    </source>
</evidence>